<dbReference type="AlphaFoldDB" id="A0A1F7RIL0"/>
<evidence type="ECO:0000313" key="2">
    <source>
        <dbReference type="Proteomes" id="UP000179266"/>
    </source>
</evidence>
<protein>
    <submittedName>
        <fullName evidence="1">Uncharacterized protein</fullName>
    </submittedName>
</protein>
<comment type="caution">
    <text evidence="1">The sequence shown here is derived from an EMBL/GenBank/DDBJ whole genome shotgun (WGS) entry which is preliminary data.</text>
</comment>
<dbReference type="EMBL" id="MGDD01000349">
    <property type="protein sequence ID" value="OGL41352.1"/>
    <property type="molecule type" value="Genomic_DNA"/>
</dbReference>
<accession>A0A1F7RIL0</accession>
<organism evidence="1 2">
    <name type="scientific">Candidatus Schekmanbacteria bacterium RBG_13_48_7</name>
    <dbReference type="NCBI Taxonomy" id="1817878"/>
    <lineage>
        <taxon>Bacteria</taxon>
        <taxon>Candidatus Schekmaniibacteriota</taxon>
    </lineage>
</organism>
<sequence length="343" mass="37903">MVFSETYKDDDCTILLGRRVDPPLAEKELNLKPVSDHIDKNFVILLGSRVVPPLAEKELNLKPVGNKIDYLPPGVSTDFKKAVRLTDGSLVSYSPDVTGDEYGAHVVWVSNESVIPETSEIYYRYAGVDTSTGIIQISETDRYIDCDPVIARCKSGEVYIFWSAYDPLTGYDIYYTHGTYTDGFATEEAIVSTINDDTHPAVASDPEGLIYLVYETGDSTNRDLMGLYFDPGVSAPIPVEIHPSNTSNDRNPSIDIDPVTETPVFAWENDEGGTVCVMAREFCTPGTVCRISTPGACTDLFPSIAASVLEGFPTVSWFRYDGIEHESKIYLKGPHFSDDEEIE</sequence>
<dbReference type="SUPFAM" id="SSF89372">
    <property type="entry name" value="Fucose-specific lectin"/>
    <property type="match status" value="1"/>
</dbReference>
<dbReference type="Proteomes" id="UP000179266">
    <property type="component" value="Unassembled WGS sequence"/>
</dbReference>
<gene>
    <name evidence="1" type="ORF">A2161_20350</name>
</gene>
<proteinExistence type="predicted"/>
<name>A0A1F7RIL0_9BACT</name>
<reference evidence="1 2" key="1">
    <citation type="journal article" date="2016" name="Nat. Commun.">
        <title>Thousands of microbial genomes shed light on interconnected biogeochemical processes in an aquifer system.</title>
        <authorList>
            <person name="Anantharaman K."/>
            <person name="Brown C.T."/>
            <person name="Hug L.A."/>
            <person name="Sharon I."/>
            <person name="Castelle C.J."/>
            <person name="Probst A.J."/>
            <person name="Thomas B.C."/>
            <person name="Singh A."/>
            <person name="Wilkins M.J."/>
            <person name="Karaoz U."/>
            <person name="Brodie E.L."/>
            <person name="Williams K.H."/>
            <person name="Hubbard S.S."/>
            <person name="Banfield J.F."/>
        </authorList>
    </citation>
    <scope>NUCLEOTIDE SEQUENCE [LARGE SCALE GENOMIC DNA]</scope>
</reference>
<evidence type="ECO:0000313" key="1">
    <source>
        <dbReference type="EMBL" id="OGL41352.1"/>
    </source>
</evidence>